<evidence type="ECO:0000256" key="4">
    <source>
        <dbReference type="ARBA" id="ARBA00023136"/>
    </source>
</evidence>
<keyword evidence="3 5" id="KW-1133">Transmembrane helix</keyword>
<dbReference type="InterPro" id="IPR059112">
    <property type="entry name" value="CysZ/EI24"/>
</dbReference>
<organism evidence="6 7">
    <name type="scientific">Paroceanicella profunda</name>
    <dbReference type="NCBI Taxonomy" id="2579971"/>
    <lineage>
        <taxon>Bacteria</taxon>
        <taxon>Pseudomonadati</taxon>
        <taxon>Pseudomonadota</taxon>
        <taxon>Alphaproteobacteria</taxon>
        <taxon>Rhodobacterales</taxon>
        <taxon>Paracoccaceae</taxon>
        <taxon>Paroceanicella</taxon>
    </lineage>
</organism>
<feature type="transmembrane region" description="Helical" evidence="5">
    <location>
        <begin position="59"/>
        <end position="82"/>
    </location>
</feature>
<evidence type="ECO:0008006" key="8">
    <source>
        <dbReference type="Google" id="ProtNLM"/>
    </source>
</evidence>
<sequence length="232" mass="25647">MVGDFFRALSQLADSRFSFVLVKSLALTVVLLVASYFGVGWLGSLLPAWDVSVPLLGDISLSMVATGFAVVTLMLASAFLMFPIASMFVGFFLDDIVEAVEEQHYPQLHEITPQPMLEAVLDALRFLGIMIVANLIALVFYVFSGPLAPLIFWLVNGYLLGREYFQMIAVRRMPSAEAETLRKRHFGQIWMAGTLMAVPLSIPILNLVIPILGVATFTHLYHRLTGTRPQPA</sequence>
<proteinExistence type="predicted"/>
<protein>
    <recommendedName>
        <fullName evidence="8">Sulfate transporter family protein</fullName>
    </recommendedName>
</protein>
<dbReference type="EMBL" id="CP040818">
    <property type="protein sequence ID" value="QDL93671.1"/>
    <property type="molecule type" value="Genomic_DNA"/>
</dbReference>
<evidence type="ECO:0000313" key="6">
    <source>
        <dbReference type="EMBL" id="QDL93671.1"/>
    </source>
</evidence>
<gene>
    <name evidence="6" type="ORF">FDP22_09685</name>
</gene>
<feature type="transmembrane region" description="Helical" evidence="5">
    <location>
        <begin position="123"/>
        <end position="144"/>
    </location>
</feature>
<keyword evidence="7" id="KW-1185">Reference proteome</keyword>
<evidence type="ECO:0000256" key="2">
    <source>
        <dbReference type="ARBA" id="ARBA00022692"/>
    </source>
</evidence>
<name>A0A5B8FIE0_9RHOB</name>
<evidence type="ECO:0000313" key="7">
    <source>
        <dbReference type="Proteomes" id="UP000305888"/>
    </source>
</evidence>
<dbReference type="Pfam" id="PF07264">
    <property type="entry name" value="EI24"/>
    <property type="match status" value="1"/>
</dbReference>
<feature type="transmembrane region" description="Helical" evidence="5">
    <location>
        <begin position="20"/>
        <end position="39"/>
    </location>
</feature>
<comment type="subcellular location">
    <subcellularLocation>
        <location evidence="1">Membrane</location>
        <topology evidence="1">Multi-pass membrane protein</topology>
    </subcellularLocation>
</comment>
<evidence type="ECO:0000256" key="1">
    <source>
        <dbReference type="ARBA" id="ARBA00004141"/>
    </source>
</evidence>
<feature type="transmembrane region" description="Helical" evidence="5">
    <location>
        <begin position="189"/>
        <end position="215"/>
    </location>
</feature>
<evidence type="ECO:0000256" key="3">
    <source>
        <dbReference type="ARBA" id="ARBA00022989"/>
    </source>
</evidence>
<dbReference type="KEGG" id="ppru:FDP22_09685"/>
<keyword evidence="2 5" id="KW-0812">Transmembrane</keyword>
<keyword evidence="4 5" id="KW-0472">Membrane</keyword>
<dbReference type="AlphaFoldDB" id="A0A5B8FIE0"/>
<accession>A0A5B8FIE0</accession>
<dbReference type="OrthoDB" id="5421146at2"/>
<dbReference type="Proteomes" id="UP000305888">
    <property type="component" value="Chromosome"/>
</dbReference>
<reference evidence="6 7" key="1">
    <citation type="submission" date="2019-06" db="EMBL/GenBank/DDBJ databases">
        <title>Genome sequence of Rhodobacteraceae bacterium D4M1.</title>
        <authorList>
            <person name="Cao J."/>
        </authorList>
    </citation>
    <scope>NUCLEOTIDE SEQUENCE [LARGE SCALE GENOMIC DNA]</scope>
    <source>
        <strain evidence="6 7">D4M1</strain>
    </source>
</reference>
<evidence type="ECO:0000256" key="5">
    <source>
        <dbReference type="SAM" id="Phobius"/>
    </source>
</evidence>